<evidence type="ECO:0000256" key="5">
    <source>
        <dbReference type="ARBA" id="ARBA00023136"/>
    </source>
</evidence>
<accession>A0A7W2EWE3</accession>
<comment type="caution">
    <text evidence="8">The sequence shown here is derived from an EMBL/GenBank/DDBJ whole genome shotgun (WGS) entry which is preliminary data.</text>
</comment>
<comment type="subcellular location">
    <subcellularLocation>
        <location evidence="1">Membrane</location>
        <topology evidence="1">Multi-pass membrane protein</topology>
    </subcellularLocation>
</comment>
<gene>
    <name evidence="8" type="ORF">H3H37_22625</name>
</gene>
<evidence type="ECO:0000256" key="2">
    <source>
        <dbReference type="ARBA" id="ARBA00022448"/>
    </source>
</evidence>
<feature type="transmembrane region" description="Helical" evidence="6">
    <location>
        <begin position="379"/>
        <end position="403"/>
    </location>
</feature>
<feature type="transmembrane region" description="Helical" evidence="6">
    <location>
        <begin position="45"/>
        <end position="65"/>
    </location>
</feature>
<dbReference type="Gene3D" id="1.20.1250.20">
    <property type="entry name" value="MFS general substrate transporter like domains"/>
    <property type="match status" value="1"/>
</dbReference>
<evidence type="ECO:0000256" key="1">
    <source>
        <dbReference type="ARBA" id="ARBA00004141"/>
    </source>
</evidence>
<name>A0A7W2EWE3_9BURK</name>
<evidence type="ECO:0000256" key="4">
    <source>
        <dbReference type="ARBA" id="ARBA00022989"/>
    </source>
</evidence>
<organism evidence="8 9">
    <name type="scientific">Rugamonas brunnea</name>
    <dbReference type="NCBI Taxonomy" id="2758569"/>
    <lineage>
        <taxon>Bacteria</taxon>
        <taxon>Pseudomonadati</taxon>
        <taxon>Pseudomonadota</taxon>
        <taxon>Betaproteobacteria</taxon>
        <taxon>Burkholderiales</taxon>
        <taxon>Oxalobacteraceae</taxon>
        <taxon>Telluria group</taxon>
        <taxon>Rugamonas</taxon>
    </lineage>
</organism>
<evidence type="ECO:0000313" key="9">
    <source>
        <dbReference type="Proteomes" id="UP000534388"/>
    </source>
</evidence>
<protein>
    <submittedName>
        <fullName evidence="8">MFS transporter</fullName>
    </submittedName>
</protein>
<dbReference type="InterPro" id="IPR044770">
    <property type="entry name" value="MFS_spinster-like"/>
</dbReference>
<dbReference type="RefSeq" id="WP_182166776.1">
    <property type="nucleotide sequence ID" value="NZ_JACEZT010000020.1"/>
</dbReference>
<dbReference type="PANTHER" id="PTHR23505">
    <property type="entry name" value="SPINSTER"/>
    <property type="match status" value="1"/>
</dbReference>
<feature type="transmembrane region" description="Helical" evidence="6">
    <location>
        <begin position="135"/>
        <end position="154"/>
    </location>
</feature>
<dbReference type="GO" id="GO:0022857">
    <property type="term" value="F:transmembrane transporter activity"/>
    <property type="evidence" value="ECO:0007669"/>
    <property type="project" value="InterPro"/>
</dbReference>
<proteinExistence type="predicted"/>
<evidence type="ECO:0000259" key="7">
    <source>
        <dbReference type="PROSITE" id="PS50850"/>
    </source>
</evidence>
<dbReference type="PANTHER" id="PTHR23505:SF79">
    <property type="entry name" value="PROTEIN SPINSTER"/>
    <property type="match status" value="1"/>
</dbReference>
<dbReference type="SUPFAM" id="SSF103473">
    <property type="entry name" value="MFS general substrate transporter"/>
    <property type="match status" value="1"/>
</dbReference>
<keyword evidence="3 6" id="KW-0812">Transmembrane</keyword>
<feature type="transmembrane region" description="Helical" evidence="6">
    <location>
        <begin position="312"/>
        <end position="335"/>
    </location>
</feature>
<keyword evidence="4 6" id="KW-1133">Transmembrane helix</keyword>
<keyword evidence="5 6" id="KW-0472">Membrane</keyword>
<evidence type="ECO:0000256" key="6">
    <source>
        <dbReference type="SAM" id="Phobius"/>
    </source>
</evidence>
<feature type="transmembrane region" description="Helical" evidence="6">
    <location>
        <begin position="216"/>
        <end position="235"/>
    </location>
</feature>
<feature type="transmembrane region" description="Helical" evidence="6">
    <location>
        <begin position="102"/>
        <end position="123"/>
    </location>
</feature>
<dbReference type="AlphaFoldDB" id="A0A7W2EWE3"/>
<dbReference type="PROSITE" id="PS50850">
    <property type="entry name" value="MFS"/>
    <property type="match status" value="1"/>
</dbReference>
<sequence>MQWRHFSRIALCVLLFAHILAHVDRNMLLGFSPQIIRDIGLSNAQYGFLVGAVWVLSFGLMAMFMGTLADRYSRPRVVAVGMLVWSVCTWASGNVQDFTQMAMARFFVASGEAALVPAAVSLLADLFPARRRGTVIGVFFTGIPLGIGFSFLLAGTYGETHGWRDTFHALGVIGALLALPLAFLSEERGQPGHERGAPFGEQLRAMARTVRGTPGLLQVIAGFVLLHMVFAGFAFTQVWLVDERGLDAAAMAKRIGMLQLVFGTFGAVFGGGLGDRFAHAIRGGHAGFVAGLVVLCAPFMLAYRFAAPGSVLFYLGMCAGAFLPMAAYGPANTLIQGMVPATMRSTVAGFTMMAINVVAISLGSLAVGAGRDLLAGAGVASPFTVMMLATDVLAIASVVLFAGAARRGTVVSMPAAIRTH</sequence>
<dbReference type="InterPro" id="IPR011701">
    <property type="entry name" value="MFS"/>
</dbReference>
<dbReference type="Pfam" id="PF07690">
    <property type="entry name" value="MFS_1"/>
    <property type="match status" value="1"/>
</dbReference>
<dbReference type="InterPro" id="IPR036259">
    <property type="entry name" value="MFS_trans_sf"/>
</dbReference>
<reference evidence="8 9" key="1">
    <citation type="submission" date="2020-07" db="EMBL/GenBank/DDBJ databases">
        <title>Novel species isolated from subtropical streams in China.</title>
        <authorList>
            <person name="Lu H."/>
        </authorList>
    </citation>
    <scope>NUCLEOTIDE SEQUENCE [LARGE SCALE GENOMIC DNA]</scope>
    <source>
        <strain evidence="8 9">LX20W</strain>
    </source>
</reference>
<dbReference type="Proteomes" id="UP000534388">
    <property type="component" value="Unassembled WGS sequence"/>
</dbReference>
<dbReference type="GO" id="GO:0016020">
    <property type="term" value="C:membrane"/>
    <property type="evidence" value="ECO:0007669"/>
    <property type="project" value="UniProtKB-SubCell"/>
</dbReference>
<feature type="transmembrane region" description="Helical" evidence="6">
    <location>
        <begin position="286"/>
        <end position="306"/>
    </location>
</feature>
<evidence type="ECO:0000256" key="3">
    <source>
        <dbReference type="ARBA" id="ARBA00022692"/>
    </source>
</evidence>
<evidence type="ECO:0000313" key="8">
    <source>
        <dbReference type="EMBL" id="MBA5639858.1"/>
    </source>
</evidence>
<dbReference type="EMBL" id="JACEZT010000020">
    <property type="protein sequence ID" value="MBA5639858.1"/>
    <property type="molecule type" value="Genomic_DNA"/>
</dbReference>
<feature type="transmembrane region" description="Helical" evidence="6">
    <location>
        <begin position="347"/>
        <end position="367"/>
    </location>
</feature>
<feature type="transmembrane region" description="Helical" evidence="6">
    <location>
        <begin position="255"/>
        <end position="274"/>
    </location>
</feature>
<keyword evidence="9" id="KW-1185">Reference proteome</keyword>
<feature type="domain" description="Major facilitator superfamily (MFS) profile" evidence="7">
    <location>
        <begin position="10"/>
        <end position="406"/>
    </location>
</feature>
<dbReference type="InterPro" id="IPR020846">
    <property type="entry name" value="MFS_dom"/>
</dbReference>
<feature type="transmembrane region" description="Helical" evidence="6">
    <location>
        <begin position="166"/>
        <end position="185"/>
    </location>
</feature>
<keyword evidence="2" id="KW-0813">Transport</keyword>